<dbReference type="EMBL" id="LN734822">
    <property type="protein sequence ID" value="CEL24277.1"/>
    <property type="molecule type" value="Genomic_DNA"/>
</dbReference>
<feature type="domain" description="ABC transporter" evidence="11">
    <location>
        <begin position="6"/>
        <end position="242"/>
    </location>
</feature>
<sequence>MARVVIKTENMSFHYPDGTSALRDINLEILEGERAAIIGSNGAGKSTLFSHFNGILRPTTGQIMINGEAASYKKEGLIKIRQTVGMVFQNPDDQLFSPTVEEDVAFGPMNLGLPDEEVEKRVEESLEAVGMNGSEKKAPHHLSGGQKKRVAIAGILAMKPDIMVLDEPTTGLDPHGVEQVMNILYNLNQDRNMSIIISSHDVEMVTEFATKIFVLHEGQIIHQGTPEDIFNNPETIKKARLKQPTAAALLHRLKANGMSVGVKLTVEEAYHEILHGMGEESYHKLLHMVKDQCHHKLLHTLGEEKYHEMLHILEEERKNSLIEKRIRDKQAYK</sequence>
<dbReference type="Proteomes" id="UP000606900">
    <property type="component" value="Unassembled WGS sequence"/>
</dbReference>
<dbReference type="Proteomes" id="UP000029661">
    <property type="component" value="Chromosome"/>
</dbReference>
<dbReference type="SMART" id="SM00382">
    <property type="entry name" value="AAA"/>
    <property type="match status" value="1"/>
</dbReference>
<evidence type="ECO:0000313" key="16">
    <source>
        <dbReference type="Proteomes" id="UP000062768"/>
    </source>
</evidence>
<dbReference type="PROSITE" id="PS50893">
    <property type="entry name" value="ABC_TRANSPORTER_2"/>
    <property type="match status" value="1"/>
</dbReference>
<dbReference type="Gene3D" id="3.40.50.300">
    <property type="entry name" value="P-loop containing nucleotide triphosphate hydrolases"/>
    <property type="match status" value="1"/>
</dbReference>
<comment type="function">
    <text evidence="10">Part of an ABC transporter complex. Responsible for energy coupling to the transport system.</text>
</comment>
<evidence type="ECO:0000313" key="14">
    <source>
        <dbReference type="EMBL" id="CEL24277.1"/>
    </source>
</evidence>
<dbReference type="GO" id="GO:0043190">
    <property type="term" value="C:ATP-binding cassette (ABC) transporter complex"/>
    <property type="evidence" value="ECO:0007669"/>
    <property type="project" value="TreeGrafter"/>
</dbReference>
<dbReference type="FunFam" id="3.40.50.300:FF:000224">
    <property type="entry name" value="Energy-coupling factor transporter ATP-binding protein EcfA"/>
    <property type="match status" value="1"/>
</dbReference>
<dbReference type="EMBL" id="JADIIL010000007">
    <property type="protein sequence ID" value="MBF4474087.1"/>
    <property type="molecule type" value="Genomic_DNA"/>
</dbReference>
<dbReference type="PROSITE" id="PS00211">
    <property type="entry name" value="ABC_TRANSPORTER_1"/>
    <property type="match status" value="1"/>
</dbReference>
<dbReference type="EMBL" id="CP006933">
    <property type="protein sequence ID" value="AIS32533.1"/>
    <property type="molecule type" value="Genomic_DNA"/>
</dbReference>
<dbReference type="PATRIC" id="fig|2162.10.peg.660"/>
<keyword evidence="8 10" id="KW-0472">Membrane</keyword>
<evidence type="ECO:0000256" key="9">
    <source>
        <dbReference type="ARBA" id="ARBA00025157"/>
    </source>
</evidence>
<dbReference type="GO" id="GO:0005524">
    <property type="term" value="F:ATP binding"/>
    <property type="evidence" value="ECO:0007669"/>
    <property type="project" value="UniProtKB-UniRule"/>
</dbReference>
<dbReference type="RefSeq" id="WP_023991708.1">
    <property type="nucleotide sequence ID" value="NZ_CP006933.1"/>
</dbReference>
<comment type="function">
    <text evidence="9">Probably part of an ABC transporter complex. Responsible for energy coupling to the transport system.</text>
</comment>
<evidence type="ECO:0000259" key="11">
    <source>
        <dbReference type="PROSITE" id="PS50893"/>
    </source>
</evidence>
<dbReference type="InterPro" id="IPR017871">
    <property type="entry name" value="ABC_transporter-like_CS"/>
</dbReference>
<dbReference type="AlphaFoldDB" id="A0A090IB07"/>
<keyword evidence="7" id="KW-1278">Translocase</keyword>
<evidence type="ECO:0000256" key="7">
    <source>
        <dbReference type="ARBA" id="ARBA00022967"/>
    </source>
</evidence>
<evidence type="ECO:0000313" key="15">
    <source>
        <dbReference type="EMBL" id="MBF4474087.1"/>
    </source>
</evidence>
<dbReference type="KEGG" id="mfc:BRM9_1723"/>
<dbReference type="GO" id="GO:0006824">
    <property type="term" value="P:cobalt ion transport"/>
    <property type="evidence" value="ECO:0007669"/>
    <property type="project" value="InterPro"/>
</dbReference>
<keyword evidence="5 10" id="KW-0547">Nucleotide-binding</keyword>
<gene>
    <name evidence="13" type="primary">ecfA</name>
    <name evidence="12" type="synonym">cbiO4</name>
    <name evidence="12" type="ORF">BRM9_1723</name>
    <name evidence="13" type="ORF">DSM1535_2363</name>
    <name evidence="15" type="ORF">ISP06_01265</name>
    <name evidence="14" type="ORF">MB9_0633</name>
</gene>
<accession>A0A090IB07</accession>
<reference evidence="12" key="1">
    <citation type="submission" date="2013-12" db="EMBL/GenBank/DDBJ databases">
        <title>The complete genome sequence of Methanobacterium sp. BRM9.</title>
        <authorList>
            <consortium name="Pastoral Greenhouse Gas Research Consortium"/>
            <person name="Kelly W.J."/>
            <person name="Leahy S.C."/>
            <person name="Perry R."/>
            <person name="Li D."/>
            <person name="Altermann E."/>
            <person name="Lambie S.C."/>
            <person name="Attwood G.T."/>
        </authorList>
    </citation>
    <scope>NUCLEOTIDE SEQUENCE [LARGE SCALE GENOMIC DNA]</scope>
    <source>
        <strain evidence="12">BRM9</strain>
    </source>
</reference>
<reference evidence="14" key="3">
    <citation type="submission" date="2014-09" db="EMBL/GenBank/DDBJ databases">
        <authorList>
            <person name="Bishop-Lilly K.A."/>
            <person name="Broomall S.M."/>
            <person name="Chain P.S."/>
            <person name="Chertkov O."/>
            <person name="Coyne S.R."/>
            <person name="Daligault H.E."/>
            <person name="Davenport K.W."/>
            <person name="Erkkila T."/>
            <person name="Frey K.G."/>
            <person name="Gibbons H.S."/>
            <person name="Gu W."/>
            <person name="Jaissle J."/>
            <person name="Johnson S.L."/>
            <person name="Koroleva G.I."/>
            <person name="Ladner J.T."/>
            <person name="Lo C.-C."/>
            <person name="Minogue T.D."/>
            <person name="Munk C."/>
            <person name="Palacios G.F."/>
            <person name="Redden C.L."/>
            <person name="Rosenzweig C.N."/>
            <person name="Scholz M.B."/>
            <person name="Teshima H."/>
            <person name="Xu Y."/>
        </authorList>
    </citation>
    <scope>NUCLEOTIDE SEQUENCE</scope>
    <source>
        <strain evidence="14">Mb9</strain>
    </source>
</reference>
<dbReference type="Pfam" id="PF00005">
    <property type="entry name" value="ABC_tran"/>
    <property type="match status" value="1"/>
</dbReference>
<comment type="subcellular location">
    <subcellularLocation>
        <location evidence="1 10">Cell membrane</location>
        <topology evidence="1 10">Peripheral membrane protein</topology>
    </subcellularLocation>
</comment>
<keyword evidence="6 10" id="KW-0067">ATP-binding</keyword>
<dbReference type="EMBL" id="LN515531">
    <property type="protein sequence ID" value="CEA14770.1"/>
    <property type="molecule type" value="Genomic_DNA"/>
</dbReference>
<keyword evidence="16" id="KW-1185">Reference proteome</keyword>
<organism evidence="13">
    <name type="scientific">Methanobacterium formicicum</name>
    <dbReference type="NCBI Taxonomy" id="2162"/>
    <lineage>
        <taxon>Archaea</taxon>
        <taxon>Methanobacteriati</taxon>
        <taxon>Methanobacteriota</taxon>
        <taxon>Methanomada group</taxon>
        <taxon>Methanobacteria</taxon>
        <taxon>Methanobacteriales</taxon>
        <taxon>Methanobacteriaceae</taxon>
        <taxon>Methanobacterium</taxon>
    </lineage>
</organism>
<reference evidence="15" key="4">
    <citation type="submission" date="2020-10" db="EMBL/GenBank/DDBJ databases">
        <title>Dehalococcoides mccartyi of a TCE/Cr reducing biochatode.</title>
        <authorList>
            <person name="Matturro B."/>
        </authorList>
    </citation>
    <scope>NUCLEOTIDE SEQUENCE</scope>
    <source>
        <strain evidence="15">Bin2</strain>
    </source>
</reference>
<dbReference type="PANTHER" id="PTHR43553">
    <property type="entry name" value="HEAVY METAL TRANSPORTER"/>
    <property type="match status" value="1"/>
</dbReference>
<dbReference type="InterPro" id="IPR027417">
    <property type="entry name" value="P-loop_NTPase"/>
</dbReference>
<proteinExistence type="inferred from homology"/>
<dbReference type="OrthoDB" id="18209at2157"/>
<evidence type="ECO:0000256" key="8">
    <source>
        <dbReference type="ARBA" id="ARBA00023136"/>
    </source>
</evidence>
<dbReference type="PANTHER" id="PTHR43553:SF24">
    <property type="entry name" value="ENERGY-COUPLING FACTOR TRANSPORTER ATP-BINDING PROTEIN ECFA1"/>
    <property type="match status" value="1"/>
</dbReference>
<dbReference type="InterPro" id="IPR003439">
    <property type="entry name" value="ABC_transporter-like_ATP-bd"/>
</dbReference>
<dbReference type="KEGG" id="mfi:DSM1535_2363"/>
<evidence type="ECO:0000256" key="1">
    <source>
        <dbReference type="ARBA" id="ARBA00004202"/>
    </source>
</evidence>
<evidence type="ECO:0000313" key="13">
    <source>
        <dbReference type="EMBL" id="CEA14770.1"/>
    </source>
</evidence>
<evidence type="ECO:0000256" key="3">
    <source>
        <dbReference type="ARBA" id="ARBA00022448"/>
    </source>
</evidence>
<evidence type="ECO:0000256" key="2">
    <source>
        <dbReference type="ARBA" id="ARBA00005417"/>
    </source>
</evidence>
<evidence type="ECO:0000256" key="5">
    <source>
        <dbReference type="ARBA" id="ARBA00022741"/>
    </source>
</evidence>
<dbReference type="CDD" id="cd03225">
    <property type="entry name" value="ABC_cobalt_CbiO_domain1"/>
    <property type="match status" value="1"/>
</dbReference>
<evidence type="ECO:0000313" key="12">
    <source>
        <dbReference type="EMBL" id="AIS32533.1"/>
    </source>
</evidence>
<reference evidence="13" key="2">
    <citation type="submission" date="2014-08" db="EMBL/GenBank/DDBJ databases">
        <authorList>
            <person name="Wibberg D."/>
        </authorList>
    </citation>
    <scope>NUCLEOTIDE SEQUENCE</scope>
</reference>
<dbReference type="GeneID" id="26738892"/>
<dbReference type="GO" id="GO:0016887">
    <property type="term" value="F:ATP hydrolysis activity"/>
    <property type="evidence" value="ECO:0007669"/>
    <property type="project" value="InterPro"/>
</dbReference>
<dbReference type="STRING" id="2162.BRM9_1723"/>
<comment type="similarity">
    <text evidence="2 10">Belongs to the ABC transporter superfamily.</text>
</comment>
<dbReference type="InterPro" id="IPR003593">
    <property type="entry name" value="AAA+_ATPase"/>
</dbReference>
<dbReference type="NCBIfam" id="TIGR01166">
    <property type="entry name" value="cbiO"/>
    <property type="match status" value="1"/>
</dbReference>
<keyword evidence="4 10" id="KW-1003">Cell membrane</keyword>
<evidence type="ECO:0000256" key="4">
    <source>
        <dbReference type="ARBA" id="ARBA00022475"/>
    </source>
</evidence>
<evidence type="ECO:0000256" key="10">
    <source>
        <dbReference type="RuleBase" id="RU364103"/>
    </source>
</evidence>
<dbReference type="InterPro" id="IPR050095">
    <property type="entry name" value="ECF_ABC_transporter_ATP-bd"/>
</dbReference>
<keyword evidence="13" id="KW-0378">Hydrolase</keyword>
<dbReference type="InterPro" id="IPR005876">
    <property type="entry name" value="Co_trans_ATP-bd"/>
</dbReference>
<dbReference type="Proteomes" id="UP000062768">
    <property type="component" value="Chromosome I"/>
</dbReference>
<keyword evidence="3 10" id="KW-0813">Transport</keyword>
<dbReference type="InterPro" id="IPR015856">
    <property type="entry name" value="ABC_transpr_CbiO/EcfA_su"/>
</dbReference>
<evidence type="ECO:0000256" key="6">
    <source>
        <dbReference type="ARBA" id="ARBA00022840"/>
    </source>
</evidence>
<dbReference type="SUPFAM" id="SSF52540">
    <property type="entry name" value="P-loop containing nucleoside triphosphate hydrolases"/>
    <property type="match status" value="1"/>
</dbReference>
<name>A0A090IB07_METFO</name>
<dbReference type="GO" id="GO:0042626">
    <property type="term" value="F:ATPase-coupled transmembrane transporter activity"/>
    <property type="evidence" value="ECO:0007669"/>
    <property type="project" value="TreeGrafter"/>
</dbReference>
<protein>
    <recommendedName>
        <fullName evidence="10">ABC transporter ATP-binding protein</fullName>
    </recommendedName>
</protein>